<keyword evidence="2" id="KW-1185">Reference proteome</keyword>
<comment type="caution">
    <text evidence="1">The sequence shown here is derived from an EMBL/GenBank/DDBJ whole genome shotgun (WGS) entry which is preliminary data.</text>
</comment>
<name>A0AA39J831_ARMTA</name>
<evidence type="ECO:0000313" key="2">
    <source>
        <dbReference type="Proteomes" id="UP001175211"/>
    </source>
</evidence>
<organism evidence="1 2">
    <name type="scientific">Armillaria tabescens</name>
    <name type="common">Ringless honey mushroom</name>
    <name type="synonym">Agaricus tabescens</name>
    <dbReference type="NCBI Taxonomy" id="1929756"/>
    <lineage>
        <taxon>Eukaryota</taxon>
        <taxon>Fungi</taxon>
        <taxon>Dikarya</taxon>
        <taxon>Basidiomycota</taxon>
        <taxon>Agaricomycotina</taxon>
        <taxon>Agaricomycetes</taxon>
        <taxon>Agaricomycetidae</taxon>
        <taxon>Agaricales</taxon>
        <taxon>Marasmiineae</taxon>
        <taxon>Physalacriaceae</taxon>
        <taxon>Desarmillaria</taxon>
    </lineage>
</organism>
<evidence type="ECO:0000313" key="1">
    <source>
        <dbReference type="EMBL" id="KAK0437429.1"/>
    </source>
</evidence>
<gene>
    <name evidence="1" type="ORF">EV420DRAFT_1487106</name>
</gene>
<reference evidence="1" key="1">
    <citation type="submission" date="2023-06" db="EMBL/GenBank/DDBJ databases">
        <authorList>
            <consortium name="Lawrence Berkeley National Laboratory"/>
            <person name="Ahrendt S."/>
            <person name="Sahu N."/>
            <person name="Indic B."/>
            <person name="Wong-Bajracharya J."/>
            <person name="Merenyi Z."/>
            <person name="Ke H.-M."/>
            <person name="Monk M."/>
            <person name="Kocsube S."/>
            <person name="Drula E."/>
            <person name="Lipzen A."/>
            <person name="Balint B."/>
            <person name="Henrissat B."/>
            <person name="Andreopoulos B."/>
            <person name="Martin F.M."/>
            <person name="Harder C.B."/>
            <person name="Rigling D."/>
            <person name="Ford K.L."/>
            <person name="Foster G.D."/>
            <person name="Pangilinan J."/>
            <person name="Papanicolaou A."/>
            <person name="Barry K."/>
            <person name="LaButti K."/>
            <person name="Viragh M."/>
            <person name="Koriabine M."/>
            <person name="Yan M."/>
            <person name="Riley R."/>
            <person name="Champramary S."/>
            <person name="Plett K.L."/>
            <person name="Tsai I.J."/>
            <person name="Slot J."/>
            <person name="Sipos G."/>
            <person name="Plett J."/>
            <person name="Nagy L.G."/>
            <person name="Grigoriev I.V."/>
        </authorList>
    </citation>
    <scope>NUCLEOTIDE SEQUENCE</scope>
    <source>
        <strain evidence="1">CCBAS 213</strain>
    </source>
</reference>
<dbReference type="AlphaFoldDB" id="A0AA39J831"/>
<dbReference type="GeneID" id="85354033"/>
<accession>A0AA39J831</accession>
<dbReference type="RefSeq" id="XP_060322586.1">
    <property type="nucleotide sequence ID" value="XM_060470485.1"/>
</dbReference>
<dbReference type="Proteomes" id="UP001175211">
    <property type="component" value="Unassembled WGS sequence"/>
</dbReference>
<sequence>MTITCERTQTHARKCPQFAGVNAGMLVATGPNNLVIMDKGGMYRVTSTWKNSGDRSSGSPYSSFRYMPDIMGCKITVTASGGVTHWVLMPDDEHNLPFHSRPNFDANFWTSELGLGPSKLKSATKPIKHQLLSGLDMLSVMSGQNTTLFLVWPSDKMSQSERHLRQEDEEED</sequence>
<protein>
    <submittedName>
        <fullName evidence="1">Uncharacterized protein</fullName>
    </submittedName>
</protein>
<dbReference type="EMBL" id="JAUEPS010000111">
    <property type="protein sequence ID" value="KAK0437429.1"/>
    <property type="molecule type" value="Genomic_DNA"/>
</dbReference>
<proteinExistence type="predicted"/>